<reference evidence="3 6" key="1">
    <citation type="journal article" date="2015" name="Genome Announc.">
        <title>Complete Genome Sequence of the Nitrogen-Fixing and Solvent-Producing Clostridium pasteurianum DSM 525.</title>
        <authorList>
            <person name="Poehlein A."/>
            <person name="Grosse-Honebrink A."/>
            <person name="Zhang Y."/>
            <person name="Minton N.P."/>
            <person name="Daniel R."/>
        </authorList>
    </citation>
    <scope>NUCLEOTIDE SEQUENCE [LARGE SCALE GENOMIC DNA]</scope>
    <source>
        <strain evidence="3">DSM 525</strain>
        <strain evidence="6">DSM 525 / ATCC 6013</strain>
    </source>
</reference>
<dbReference type="Proteomes" id="UP000030905">
    <property type="component" value="Chromosome"/>
</dbReference>
<dbReference type="Pfam" id="PF14501">
    <property type="entry name" value="HATPase_c_5"/>
    <property type="match status" value="1"/>
</dbReference>
<feature type="transmembrane region" description="Helical" evidence="1">
    <location>
        <begin position="115"/>
        <end position="134"/>
    </location>
</feature>
<evidence type="ECO:0000313" key="3">
    <source>
        <dbReference type="EMBL" id="AJA51385.1"/>
    </source>
</evidence>
<keyword evidence="6" id="KW-1185">Reference proteome</keyword>
<feature type="transmembrane region" description="Helical" evidence="1">
    <location>
        <begin position="79"/>
        <end position="103"/>
    </location>
</feature>
<reference evidence="4" key="2">
    <citation type="submission" date="2015-10" db="EMBL/GenBank/DDBJ databases">
        <title>Improved Draft Genome Sequence of Clostridium pasteurianum Strain ATCC 6013 (DSM 525) Using a Hybrid Next-Generation Sequencing Approach.</title>
        <authorList>
            <person name="Pyne M.E."/>
            <person name="Utturkar S.M."/>
            <person name="Brown S.D."/>
            <person name="Moo-Young M."/>
            <person name="Chung D.A."/>
            <person name="Chou P.C."/>
        </authorList>
    </citation>
    <scope>NUCLEOTIDE SEQUENCE</scope>
    <source>
        <strain evidence="4">ATCC 6013</strain>
    </source>
</reference>
<dbReference type="InterPro" id="IPR036890">
    <property type="entry name" value="HATPase_C_sf"/>
</dbReference>
<dbReference type="PANTHER" id="PTHR40448:SF1">
    <property type="entry name" value="TWO-COMPONENT SENSOR HISTIDINE KINASE"/>
    <property type="match status" value="1"/>
</dbReference>
<dbReference type="EMBL" id="CP009268">
    <property type="protein sequence ID" value="AJA51385.1"/>
    <property type="molecule type" value="Genomic_DNA"/>
</dbReference>
<reference evidence="4 5" key="3">
    <citation type="journal article" name="Genome Announc.">
        <title>Improved Draft Genome Sequence of Clostridium pasteurianum Strain ATCC 6013 (DSM 525) Using a Hybrid Next-Generation Sequencing Approach.</title>
        <authorList>
            <person name="Pyne M.E."/>
            <person name="Utturkar S."/>
            <person name="Brown S.D."/>
            <person name="Moo-Young M."/>
            <person name="Chung D.A."/>
            <person name="Chou C.P."/>
        </authorList>
    </citation>
    <scope>NUCLEOTIDE SEQUENCE [LARGE SCALE GENOMIC DNA]</scope>
    <source>
        <strain evidence="4 5">ATCC 6013</strain>
    </source>
</reference>
<dbReference type="SUPFAM" id="SSF55874">
    <property type="entry name" value="ATPase domain of HSP90 chaperone/DNA topoisomerase II/histidine kinase"/>
    <property type="match status" value="1"/>
</dbReference>
<sequence>MQLYIKMIGTIFLVYVGMMNLNLYKFKTKQILLMIGITEVISSILVVHLGQFIALIPVLAIPMLILYKNNINIVKSTVLPIFSIIIVVISDYVLTSIIVYFFNTDMYAMSNDIKSYWSLYILELILVFITSKFLGSIINKKMKISNLKIKGKFSFLIIISSILTLIIMYANIILEDKLGFESDIIRINALMFSVYFIMLLVIMYILFTSIRKELELKNKQGLYNNLHEYTNNLEKLYTDMRKFKHDYANILSSMLGYMESNDMEGLKKHFNENIVPLGRKMEANNFKLGVLKNIKIPEIKGILSSKLIMAQELSIDTFIEITEPIDYINIDIINISRCLGILLDNAIEAAEKSDKPFIKLAIINTKTSVLIVISNSCAEIIPHIHRIYQKGFSTKGNNRGLGLNILKDITNKYENVYVDTAIQNGEFKQQLEIGKTMESAGVVNA</sequence>
<dbReference type="GO" id="GO:0042802">
    <property type="term" value="F:identical protein binding"/>
    <property type="evidence" value="ECO:0007669"/>
    <property type="project" value="TreeGrafter"/>
</dbReference>
<dbReference type="RefSeq" id="WP_003446201.1">
    <property type="nucleotide sequence ID" value="NZ_ANZB01000009.1"/>
</dbReference>
<protein>
    <submittedName>
        <fullName evidence="4">ATP-binding region ATPase domain protein</fullName>
    </submittedName>
    <submittedName>
        <fullName evidence="3">GHKL domain-containing protein</fullName>
    </submittedName>
</protein>
<dbReference type="eggNOG" id="COG3290">
    <property type="taxonomic scope" value="Bacteria"/>
</dbReference>
<dbReference type="PATRIC" id="fig|1262449.3.peg.2714"/>
<dbReference type="Gene3D" id="3.30.565.10">
    <property type="entry name" value="Histidine kinase-like ATPase, C-terminal domain"/>
    <property type="match status" value="1"/>
</dbReference>
<feature type="domain" description="Sensor histidine kinase NatK-like C-terminal" evidence="2">
    <location>
        <begin position="331"/>
        <end position="433"/>
    </location>
</feature>
<keyword evidence="4" id="KW-0547">Nucleotide-binding</keyword>
<name>A0A0H3J3J8_CLOPA</name>
<gene>
    <name evidence="3" type="ORF">CLPA_c12980</name>
    <name evidence="4" type="ORF">CP6013_01856</name>
</gene>
<dbReference type="PANTHER" id="PTHR40448">
    <property type="entry name" value="TWO-COMPONENT SENSOR HISTIDINE KINASE"/>
    <property type="match status" value="1"/>
</dbReference>
<evidence type="ECO:0000313" key="4">
    <source>
        <dbReference type="EMBL" id="KRU12608.1"/>
    </source>
</evidence>
<keyword evidence="1" id="KW-0812">Transmembrane</keyword>
<dbReference type="AlphaFoldDB" id="A0A0H3J3J8"/>
<feature type="transmembrane region" description="Helical" evidence="1">
    <location>
        <begin position="185"/>
        <end position="207"/>
    </location>
</feature>
<organism evidence="3 6">
    <name type="scientific">Clostridium pasteurianum DSM 525 = ATCC 6013</name>
    <dbReference type="NCBI Taxonomy" id="1262449"/>
    <lineage>
        <taxon>Bacteria</taxon>
        <taxon>Bacillati</taxon>
        <taxon>Bacillota</taxon>
        <taxon>Clostridia</taxon>
        <taxon>Eubacteriales</taxon>
        <taxon>Clostridiaceae</taxon>
        <taxon>Clostridium</taxon>
    </lineage>
</organism>
<keyword evidence="4" id="KW-0067">ATP-binding</keyword>
<dbReference type="InterPro" id="IPR032834">
    <property type="entry name" value="NatK-like_C"/>
</dbReference>
<feature type="transmembrane region" description="Helical" evidence="1">
    <location>
        <begin position="7"/>
        <end position="24"/>
    </location>
</feature>
<evidence type="ECO:0000313" key="6">
    <source>
        <dbReference type="Proteomes" id="UP000030905"/>
    </source>
</evidence>
<evidence type="ECO:0000259" key="2">
    <source>
        <dbReference type="Pfam" id="PF14501"/>
    </source>
</evidence>
<proteinExistence type="predicted"/>
<dbReference type="KEGG" id="cpae:CPAST_c12980"/>
<dbReference type="Proteomes" id="UP000028042">
    <property type="component" value="Unassembled WGS sequence"/>
</dbReference>
<accession>A0A0H3J3J8</accession>
<keyword evidence="1" id="KW-0472">Membrane</keyword>
<feature type="transmembrane region" description="Helical" evidence="1">
    <location>
        <begin position="155"/>
        <end position="173"/>
    </location>
</feature>
<feature type="transmembrane region" description="Helical" evidence="1">
    <location>
        <begin position="44"/>
        <end position="67"/>
    </location>
</feature>
<dbReference type="GeneID" id="93073477"/>
<dbReference type="GO" id="GO:0005524">
    <property type="term" value="F:ATP binding"/>
    <property type="evidence" value="ECO:0007669"/>
    <property type="project" value="UniProtKB-KW"/>
</dbReference>
<evidence type="ECO:0000313" key="5">
    <source>
        <dbReference type="Proteomes" id="UP000028042"/>
    </source>
</evidence>
<evidence type="ECO:0000256" key="1">
    <source>
        <dbReference type="SAM" id="Phobius"/>
    </source>
</evidence>
<dbReference type="EMBL" id="JPGY02000001">
    <property type="protein sequence ID" value="KRU12608.1"/>
    <property type="molecule type" value="Genomic_DNA"/>
</dbReference>
<dbReference type="KEGG" id="cpat:CLPA_c12980"/>
<keyword evidence="1" id="KW-1133">Transmembrane helix</keyword>